<dbReference type="Proteomes" id="UP000825729">
    <property type="component" value="Unassembled WGS sequence"/>
</dbReference>
<gene>
    <name evidence="1" type="ORF">H6P81_008706</name>
</gene>
<dbReference type="PANTHER" id="PTHR47076:SF1">
    <property type="entry name" value="NHL DOMAIN PROTEIN"/>
    <property type="match status" value="1"/>
</dbReference>
<keyword evidence="2" id="KW-1185">Reference proteome</keyword>
<organism evidence="1 2">
    <name type="scientific">Aristolochia fimbriata</name>
    <name type="common">White veined hardy Dutchman's pipe vine</name>
    <dbReference type="NCBI Taxonomy" id="158543"/>
    <lineage>
        <taxon>Eukaryota</taxon>
        <taxon>Viridiplantae</taxon>
        <taxon>Streptophyta</taxon>
        <taxon>Embryophyta</taxon>
        <taxon>Tracheophyta</taxon>
        <taxon>Spermatophyta</taxon>
        <taxon>Magnoliopsida</taxon>
        <taxon>Magnoliidae</taxon>
        <taxon>Piperales</taxon>
        <taxon>Aristolochiaceae</taxon>
        <taxon>Aristolochia</taxon>
    </lineage>
</organism>
<reference evidence="1 2" key="1">
    <citation type="submission" date="2021-07" db="EMBL/GenBank/DDBJ databases">
        <title>The Aristolochia fimbriata genome: insights into angiosperm evolution, floral development and chemical biosynthesis.</title>
        <authorList>
            <person name="Jiao Y."/>
        </authorList>
    </citation>
    <scope>NUCLEOTIDE SEQUENCE [LARGE SCALE GENOMIC DNA]</scope>
    <source>
        <strain evidence="1">IBCAS-2021</strain>
        <tissue evidence="1">Leaf</tissue>
    </source>
</reference>
<evidence type="ECO:0000313" key="2">
    <source>
        <dbReference type="Proteomes" id="UP000825729"/>
    </source>
</evidence>
<dbReference type="EMBL" id="JAINDJ010000004">
    <property type="protein sequence ID" value="KAG9448741.1"/>
    <property type="molecule type" value="Genomic_DNA"/>
</dbReference>
<comment type="caution">
    <text evidence="1">The sequence shown here is derived from an EMBL/GenBank/DDBJ whole genome shotgun (WGS) entry which is preliminary data.</text>
</comment>
<proteinExistence type="predicted"/>
<dbReference type="PANTHER" id="PTHR47076">
    <property type="entry name" value="NHL DOMAIN PROTEIN"/>
    <property type="match status" value="1"/>
</dbReference>
<protein>
    <submittedName>
        <fullName evidence="1">Uncharacterized protein</fullName>
    </submittedName>
</protein>
<sequence>MGDEADLIFSKRRCCFWVLDSGHYSGSPESVWWGRIRKAESDDRWWKRGWRRVREWSELVAGPRWKTFIRRFKKKVRGGGKQSKFQYDPLSYALNFDEGQMADMEDDGGGYKDFSSRYAPASAKSSMDLGSPGLDFVLAPTVARV</sequence>
<evidence type="ECO:0000313" key="1">
    <source>
        <dbReference type="EMBL" id="KAG9448741.1"/>
    </source>
</evidence>
<name>A0AAV7EM44_ARIFI</name>
<accession>A0AAV7EM44</accession>
<dbReference type="AlphaFoldDB" id="A0AAV7EM44"/>